<dbReference type="GO" id="GO:0016853">
    <property type="term" value="F:isomerase activity"/>
    <property type="evidence" value="ECO:0007669"/>
    <property type="project" value="UniProtKB-KW"/>
</dbReference>
<proteinExistence type="predicted"/>
<evidence type="ECO:0000313" key="6">
    <source>
        <dbReference type="Proteomes" id="UP000199686"/>
    </source>
</evidence>
<dbReference type="InterPro" id="IPR050312">
    <property type="entry name" value="IolE/XylAMocC-like"/>
</dbReference>
<dbReference type="PANTHER" id="PTHR12110:SF41">
    <property type="entry name" value="INOSOSE DEHYDRATASE"/>
    <property type="match status" value="1"/>
</dbReference>
<dbReference type="AlphaFoldDB" id="A0A143Y523"/>
<evidence type="ECO:0000313" key="2">
    <source>
        <dbReference type="EMBL" id="CZQ79949.1"/>
    </source>
</evidence>
<keyword evidence="4" id="KW-0413">Isomerase</keyword>
<dbReference type="Proteomes" id="UP000195947">
    <property type="component" value="Unassembled WGS sequence"/>
</dbReference>
<protein>
    <submittedName>
        <fullName evidence="4">Sugar phosphate isomerase/epimerase</fullName>
    </submittedName>
</protein>
<dbReference type="OrthoDB" id="9798407at2"/>
<dbReference type="EMBL" id="JAAZCD010000118">
    <property type="protein sequence ID" value="NLD31579.1"/>
    <property type="molecule type" value="Genomic_DNA"/>
</dbReference>
<comment type="caution">
    <text evidence="4">The sequence shown here is derived from an EMBL/GenBank/DDBJ whole genome shotgun (WGS) entry which is preliminary data.</text>
</comment>
<sequence length="287" mass="32258">MAKVKIGVQASTVKKSFEEVGPYETLKKLHEIGYNSIEISQVATTPENIAEIQKATADFGMEVASMSASLKPQVKDGESLMTHYDKIVADCKAVGTDLLRIGMLPIDAMASLDKVLEFCHDVNEVTQKLKEDGITLYYHNHHIEFRKYDGKFLLDIIREKAPLLGFELDVHWVQRGGANPLEVIKDYKGKVELIHLKDYRIAEIPQDGFDALYSGDLAKFMDYFTNTIQFAELGTGSLPLKEIIEESISSGARYLLVEQDDTYGVDPFESLKISREHLLELGYGNLF</sequence>
<dbReference type="Proteomes" id="UP000199686">
    <property type="component" value="Unassembled WGS sequence"/>
</dbReference>
<reference evidence="4 6" key="2">
    <citation type="submission" date="2016-10" db="EMBL/GenBank/DDBJ databases">
        <authorList>
            <person name="Varghese N."/>
            <person name="Submissions S."/>
        </authorList>
    </citation>
    <scope>NUCLEOTIDE SEQUENCE [LARGE SCALE GENOMIC DNA]</scope>
    <source>
        <strain evidence="4 6">DSM 2094</strain>
    </source>
</reference>
<dbReference type="InterPro" id="IPR036237">
    <property type="entry name" value="Xyl_isomerase-like_sf"/>
</dbReference>
<dbReference type="EMBL" id="FOQC01000002">
    <property type="protein sequence ID" value="SFH51547.1"/>
    <property type="molecule type" value="Genomic_DNA"/>
</dbReference>
<dbReference type="SUPFAM" id="SSF51658">
    <property type="entry name" value="Xylose isomerase-like"/>
    <property type="match status" value="1"/>
</dbReference>
<reference evidence="3 7" key="3">
    <citation type="journal article" date="2020" name="Biotechnol. Biofuels">
        <title>New insights from the biogas microbiome by comprehensive genome-resolved metagenomics of nearly 1600 species originating from multiple anaerobic digesters.</title>
        <authorList>
            <person name="Campanaro S."/>
            <person name="Treu L."/>
            <person name="Rodriguez-R L.M."/>
            <person name="Kovalovszki A."/>
            <person name="Ziels R.M."/>
            <person name="Maus I."/>
            <person name="Zhu X."/>
            <person name="Kougias P.G."/>
            <person name="Basile A."/>
            <person name="Luo G."/>
            <person name="Schluter A."/>
            <person name="Konstantinidis K.T."/>
            <person name="Angelidaki I."/>
        </authorList>
    </citation>
    <scope>NUCLEOTIDE SEQUENCE [LARGE SCALE GENOMIC DNA]</scope>
    <source>
        <strain evidence="3">AS07pgkLD_105</strain>
    </source>
</reference>
<evidence type="ECO:0000313" key="4">
    <source>
        <dbReference type="EMBL" id="SFH51547.1"/>
    </source>
</evidence>
<feature type="domain" description="Xylose isomerase-like TIM barrel" evidence="1">
    <location>
        <begin position="27"/>
        <end position="245"/>
    </location>
</feature>
<dbReference type="Gene3D" id="3.20.20.150">
    <property type="entry name" value="Divalent-metal-dependent TIM barrel enzymes"/>
    <property type="match status" value="1"/>
</dbReference>
<dbReference type="RefSeq" id="WP_068559065.1">
    <property type="nucleotide sequence ID" value="NZ_CP089787.1"/>
</dbReference>
<gene>
    <name evidence="3" type="ORF">GX662_04890</name>
    <name evidence="4" type="ORF">SAMN04488507_1002153</name>
    <name evidence="2" type="ORF">TFLO_33</name>
</gene>
<evidence type="ECO:0000313" key="3">
    <source>
        <dbReference type="EMBL" id="NLD31579.1"/>
    </source>
</evidence>
<name>A0A143Y523_9LACT</name>
<dbReference type="InterPro" id="IPR013022">
    <property type="entry name" value="Xyl_isomerase-like_TIM-brl"/>
</dbReference>
<accession>A0A143Y523</accession>
<dbReference type="Proteomes" id="UP000589373">
    <property type="component" value="Unassembled WGS sequence"/>
</dbReference>
<dbReference type="STRING" id="82803.SAMN04488048_101101"/>
<reference evidence="2 5" key="1">
    <citation type="submission" date="2016-02" db="EMBL/GenBank/DDBJ databases">
        <authorList>
            <person name="Strepis N."/>
        </authorList>
    </citation>
    <scope>NUCLEOTIDE SEQUENCE [LARGE SCALE GENOMIC DNA]</scope>
    <source>
        <strain evidence="2">Trichococcus flocculiformis</strain>
    </source>
</reference>
<evidence type="ECO:0000259" key="1">
    <source>
        <dbReference type="Pfam" id="PF01261"/>
    </source>
</evidence>
<organism evidence="4 6">
    <name type="scientific">Trichococcus flocculiformis</name>
    <dbReference type="NCBI Taxonomy" id="82803"/>
    <lineage>
        <taxon>Bacteria</taxon>
        <taxon>Bacillati</taxon>
        <taxon>Bacillota</taxon>
        <taxon>Bacilli</taxon>
        <taxon>Lactobacillales</taxon>
        <taxon>Carnobacteriaceae</taxon>
        <taxon>Trichococcus</taxon>
    </lineage>
</organism>
<dbReference type="Pfam" id="PF01261">
    <property type="entry name" value="AP_endonuc_2"/>
    <property type="match status" value="1"/>
</dbReference>
<keyword evidence="5" id="KW-1185">Reference proteome</keyword>
<dbReference type="EMBL" id="FJMZ01000001">
    <property type="protein sequence ID" value="CZQ79949.1"/>
    <property type="molecule type" value="Genomic_DNA"/>
</dbReference>
<evidence type="ECO:0000313" key="5">
    <source>
        <dbReference type="Proteomes" id="UP000195947"/>
    </source>
</evidence>
<evidence type="ECO:0000313" key="7">
    <source>
        <dbReference type="Proteomes" id="UP000589373"/>
    </source>
</evidence>
<dbReference type="PANTHER" id="PTHR12110">
    <property type="entry name" value="HYDROXYPYRUVATE ISOMERASE"/>
    <property type="match status" value="1"/>
</dbReference>